<evidence type="ECO:0000256" key="1">
    <source>
        <dbReference type="SAM" id="MobiDB-lite"/>
    </source>
</evidence>
<sequence>MCKRFEDGLNEDIHLLVAEALKKDKRKAESETRDVRKRFQSKSFQSVSKKFRDEHSRSRANVGQSNRDRARS</sequence>
<proteinExistence type="predicted"/>
<evidence type="ECO:0000313" key="3">
    <source>
        <dbReference type="Proteomes" id="UP000325315"/>
    </source>
</evidence>
<name>A0A5B6X4Q5_9ROSI</name>
<dbReference type="AlphaFoldDB" id="A0A5B6X4Q5"/>
<feature type="region of interest" description="Disordered" evidence="1">
    <location>
        <begin position="23"/>
        <end position="72"/>
    </location>
</feature>
<protein>
    <submittedName>
        <fullName evidence="2">Polyubiquitin-B-like</fullName>
    </submittedName>
</protein>
<gene>
    <name evidence="2" type="ORF">EPI10_031675</name>
</gene>
<comment type="caution">
    <text evidence="2">The sequence shown here is derived from an EMBL/GenBank/DDBJ whole genome shotgun (WGS) entry which is preliminary data.</text>
</comment>
<dbReference type="Proteomes" id="UP000325315">
    <property type="component" value="Unassembled WGS sequence"/>
</dbReference>
<keyword evidence="3" id="KW-1185">Reference proteome</keyword>
<organism evidence="2 3">
    <name type="scientific">Gossypium australe</name>
    <dbReference type="NCBI Taxonomy" id="47621"/>
    <lineage>
        <taxon>Eukaryota</taxon>
        <taxon>Viridiplantae</taxon>
        <taxon>Streptophyta</taxon>
        <taxon>Embryophyta</taxon>
        <taxon>Tracheophyta</taxon>
        <taxon>Spermatophyta</taxon>
        <taxon>Magnoliopsida</taxon>
        <taxon>eudicotyledons</taxon>
        <taxon>Gunneridae</taxon>
        <taxon>Pentapetalae</taxon>
        <taxon>rosids</taxon>
        <taxon>malvids</taxon>
        <taxon>Malvales</taxon>
        <taxon>Malvaceae</taxon>
        <taxon>Malvoideae</taxon>
        <taxon>Gossypium</taxon>
    </lineage>
</organism>
<feature type="compositionally biased region" description="Basic and acidic residues" evidence="1">
    <location>
        <begin position="23"/>
        <end position="34"/>
    </location>
</feature>
<accession>A0A5B6X4Q5</accession>
<evidence type="ECO:0000313" key="2">
    <source>
        <dbReference type="EMBL" id="KAA3487877.1"/>
    </source>
</evidence>
<reference evidence="3" key="1">
    <citation type="journal article" date="2019" name="Plant Biotechnol. J.">
        <title>Genome sequencing of the Australian wild diploid species Gossypium australe highlights disease resistance and delayed gland morphogenesis.</title>
        <authorList>
            <person name="Cai Y."/>
            <person name="Cai X."/>
            <person name="Wang Q."/>
            <person name="Wang P."/>
            <person name="Zhang Y."/>
            <person name="Cai C."/>
            <person name="Xu Y."/>
            <person name="Wang K."/>
            <person name="Zhou Z."/>
            <person name="Wang C."/>
            <person name="Geng S."/>
            <person name="Li B."/>
            <person name="Dong Q."/>
            <person name="Hou Y."/>
            <person name="Wang H."/>
            <person name="Ai P."/>
            <person name="Liu Z."/>
            <person name="Yi F."/>
            <person name="Sun M."/>
            <person name="An G."/>
            <person name="Cheng J."/>
            <person name="Zhang Y."/>
            <person name="Shi Q."/>
            <person name="Xie Y."/>
            <person name="Shi X."/>
            <person name="Chang Y."/>
            <person name="Huang F."/>
            <person name="Chen Y."/>
            <person name="Hong S."/>
            <person name="Mi L."/>
            <person name="Sun Q."/>
            <person name="Zhang L."/>
            <person name="Zhou B."/>
            <person name="Peng R."/>
            <person name="Zhang X."/>
            <person name="Liu F."/>
        </authorList>
    </citation>
    <scope>NUCLEOTIDE SEQUENCE [LARGE SCALE GENOMIC DNA]</scope>
    <source>
        <strain evidence="3">cv. PA1801</strain>
    </source>
</reference>
<dbReference type="EMBL" id="SMMG02000001">
    <property type="protein sequence ID" value="KAA3487877.1"/>
    <property type="molecule type" value="Genomic_DNA"/>
</dbReference>